<dbReference type="AlphaFoldDB" id="A0A1M6KMT3"/>
<comment type="cofactor">
    <cofactor evidence="1">
        <name>[4Fe-4S] cluster</name>
        <dbReference type="ChEBI" id="CHEBI:49883"/>
    </cofactor>
</comment>
<dbReference type="InterPro" id="IPR017896">
    <property type="entry name" value="4Fe4S_Fe-S-bd"/>
</dbReference>
<evidence type="ECO:0000313" key="9">
    <source>
        <dbReference type="EMBL" id="SHJ60241.1"/>
    </source>
</evidence>
<keyword evidence="3" id="KW-0479">Metal-binding</keyword>
<protein>
    <submittedName>
        <fullName evidence="9">Uncharacterized protein</fullName>
    </submittedName>
</protein>
<dbReference type="GO" id="GO:0051536">
    <property type="term" value="F:iron-sulfur cluster binding"/>
    <property type="evidence" value="ECO:0007669"/>
    <property type="project" value="UniProtKB-KW"/>
</dbReference>
<dbReference type="InterPro" id="IPR058240">
    <property type="entry name" value="rSAM_sf"/>
</dbReference>
<accession>A0A1M6KMT3</accession>
<dbReference type="InterPro" id="IPR013785">
    <property type="entry name" value="Aldolase_TIM"/>
</dbReference>
<dbReference type="InterPro" id="IPR017900">
    <property type="entry name" value="4Fe4S_Fe_S_CS"/>
</dbReference>
<dbReference type="GO" id="GO:0046872">
    <property type="term" value="F:metal ion binding"/>
    <property type="evidence" value="ECO:0007669"/>
    <property type="project" value="UniProtKB-KW"/>
</dbReference>
<dbReference type="GO" id="GO:0016491">
    <property type="term" value="F:oxidoreductase activity"/>
    <property type="evidence" value="ECO:0007669"/>
    <property type="project" value="InterPro"/>
</dbReference>
<gene>
    <name evidence="9" type="ORF">SAMN02745248_00530</name>
</gene>
<name>A0A1M6KMT3_9CLOT</name>
<dbReference type="Pfam" id="PF04055">
    <property type="entry name" value="Radical_SAM"/>
    <property type="match status" value="1"/>
</dbReference>
<keyword evidence="5" id="KW-0411">Iron-sulfur</keyword>
<dbReference type="PROSITE" id="PS51379">
    <property type="entry name" value="4FE4S_FER_2"/>
    <property type="match status" value="1"/>
</dbReference>
<comment type="similarity">
    <text evidence="6">Belongs to the radical SAM superfamily. Anaerobic sulfatase-maturating enzyme family.</text>
</comment>
<sequence>MENINLMQAKEKVNYLVIWCTNMCNLRCTYCYAKDNLGNEDMDLDTAKKAIDILEDRGTLVLAGGEPLLNFQLVKDICSYIKSQSRDIKVSIQTNGTLIDENMAWEIKNLSIGVGVSLDGKIKVNNLCRSKGREAMEGILNLKNQGVQVNLNAVITKNNIEKLHELVDLAYYMENVNAIGLDLLRSNDLSLRVNETQVYQGIREMWNRVEKLSSLTGRKVLIREIEDAKRRIDTSYKACNYCYASKGQAAVITPKGDMYLCGSLVGKEEYYLGNINTSYALKALKDIEFDECKNCSYCEMCRKVCPSRAILNSRDGILSKEECALRKVCFSIAEENRD</sequence>
<dbReference type="InterPro" id="IPR023867">
    <property type="entry name" value="Sulphatase_maturase_rSAM"/>
</dbReference>
<dbReference type="CDD" id="cd01335">
    <property type="entry name" value="Radical_SAM"/>
    <property type="match status" value="1"/>
</dbReference>
<dbReference type="SFLD" id="SFLDG01384">
    <property type="entry name" value="thioether_bond_formation_requi"/>
    <property type="match status" value="1"/>
</dbReference>
<dbReference type="Proteomes" id="UP000183952">
    <property type="component" value="Unassembled WGS sequence"/>
</dbReference>
<organism evidence="9 10">
    <name type="scientific">Hathewaya proteolytica DSM 3090</name>
    <dbReference type="NCBI Taxonomy" id="1121331"/>
    <lineage>
        <taxon>Bacteria</taxon>
        <taxon>Bacillati</taxon>
        <taxon>Bacillota</taxon>
        <taxon>Clostridia</taxon>
        <taxon>Eubacteriales</taxon>
        <taxon>Clostridiaceae</taxon>
        <taxon>Hathewaya</taxon>
    </lineage>
</organism>
<evidence type="ECO:0000256" key="3">
    <source>
        <dbReference type="ARBA" id="ARBA00022723"/>
    </source>
</evidence>
<dbReference type="OrthoDB" id="9808591at2"/>
<reference evidence="9 10" key="1">
    <citation type="submission" date="2016-11" db="EMBL/GenBank/DDBJ databases">
        <authorList>
            <person name="Jaros S."/>
            <person name="Januszkiewicz K."/>
            <person name="Wedrychowicz H."/>
        </authorList>
    </citation>
    <scope>NUCLEOTIDE SEQUENCE [LARGE SCALE GENOMIC DNA]</scope>
    <source>
        <strain evidence="9 10">DSM 3090</strain>
    </source>
</reference>
<dbReference type="Gene3D" id="3.20.20.70">
    <property type="entry name" value="Aldolase class I"/>
    <property type="match status" value="1"/>
</dbReference>
<evidence type="ECO:0000256" key="5">
    <source>
        <dbReference type="ARBA" id="ARBA00023014"/>
    </source>
</evidence>
<dbReference type="SFLD" id="SFLDG01067">
    <property type="entry name" value="SPASM/twitch_domain_containing"/>
    <property type="match status" value="1"/>
</dbReference>
<evidence type="ECO:0000256" key="4">
    <source>
        <dbReference type="ARBA" id="ARBA00023004"/>
    </source>
</evidence>
<dbReference type="SFLD" id="SFLDG01386">
    <property type="entry name" value="main_SPASM_domain-containing"/>
    <property type="match status" value="1"/>
</dbReference>
<dbReference type="PROSITE" id="PS51918">
    <property type="entry name" value="RADICAL_SAM"/>
    <property type="match status" value="1"/>
</dbReference>
<dbReference type="PROSITE" id="PS00198">
    <property type="entry name" value="4FE4S_FER_1"/>
    <property type="match status" value="1"/>
</dbReference>
<dbReference type="InterPro" id="IPR023885">
    <property type="entry name" value="4Fe4S-binding_SPASM_dom"/>
</dbReference>
<dbReference type="InterPro" id="IPR007197">
    <property type="entry name" value="rSAM"/>
</dbReference>
<evidence type="ECO:0000259" key="8">
    <source>
        <dbReference type="PROSITE" id="PS51918"/>
    </source>
</evidence>
<dbReference type="EMBL" id="FRAD01000004">
    <property type="protein sequence ID" value="SHJ60241.1"/>
    <property type="molecule type" value="Genomic_DNA"/>
</dbReference>
<dbReference type="SUPFAM" id="SSF102114">
    <property type="entry name" value="Radical SAM enzymes"/>
    <property type="match status" value="1"/>
</dbReference>
<evidence type="ECO:0000256" key="1">
    <source>
        <dbReference type="ARBA" id="ARBA00001966"/>
    </source>
</evidence>
<dbReference type="SFLD" id="SFLDS00029">
    <property type="entry name" value="Radical_SAM"/>
    <property type="match status" value="1"/>
</dbReference>
<dbReference type="PANTHER" id="PTHR43273">
    <property type="entry name" value="ANAEROBIC SULFATASE-MATURATING ENZYME HOMOLOG ASLB-RELATED"/>
    <property type="match status" value="1"/>
</dbReference>
<proteinExistence type="inferred from homology"/>
<dbReference type="NCBIfam" id="TIGR04085">
    <property type="entry name" value="rSAM_more_4Fe4S"/>
    <property type="match status" value="1"/>
</dbReference>
<keyword evidence="10" id="KW-1185">Reference proteome</keyword>
<feature type="domain" description="Radical SAM core" evidence="8">
    <location>
        <begin position="8"/>
        <end position="231"/>
    </location>
</feature>
<evidence type="ECO:0000259" key="7">
    <source>
        <dbReference type="PROSITE" id="PS51379"/>
    </source>
</evidence>
<evidence type="ECO:0000313" key="10">
    <source>
        <dbReference type="Proteomes" id="UP000183952"/>
    </source>
</evidence>
<evidence type="ECO:0000256" key="2">
    <source>
        <dbReference type="ARBA" id="ARBA00022691"/>
    </source>
</evidence>
<keyword evidence="2" id="KW-0949">S-adenosyl-L-methionine</keyword>
<keyword evidence="4" id="KW-0408">Iron</keyword>
<feature type="domain" description="4Fe-4S ferredoxin-type" evidence="7">
    <location>
        <begin position="285"/>
        <end position="316"/>
    </location>
</feature>
<dbReference type="PANTHER" id="PTHR43273:SF3">
    <property type="entry name" value="ANAEROBIC SULFATASE-MATURATING ENZYME HOMOLOG ASLB-RELATED"/>
    <property type="match status" value="1"/>
</dbReference>
<evidence type="ECO:0000256" key="6">
    <source>
        <dbReference type="ARBA" id="ARBA00023601"/>
    </source>
</evidence>
<dbReference type="STRING" id="1121331.SAMN02745248_00530"/>